<dbReference type="InterPro" id="IPR013429">
    <property type="entry name" value="Regulatory_FmdB_Zinc_ribbon"/>
</dbReference>
<proteinExistence type="predicted"/>
<dbReference type="AlphaFoldDB" id="A0A2V5LJ35"/>
<evidence type="ECO:0000313" key="3">
    <source>
        <dbReference type="EMBL" id="PYI67020.1"/>
    </source>
</evidence>
<gene>
    <name evidence="3" type="ORF">CVV68_11405</name>
</gene>
<dbReference type="SMART" id="SM00834">
    <property type="entry name" value="CxxC_CXXC_SSSS"/>
    <property type="match status" value="1"/>
</dbReference>
<dbReference type="EMBL" id="QJVD01000011">
    <property type="protein sequence ID" value="PYI67020.1"/>
    <property type="molecule type" value="Genomic_DNA"/>
</dbReference>
<evidence type="ECO:0000256" key="1">
    <source>
        <dbReference type="SAM" id="MobiDB-lite"/>
    </source>
</evidence>
<name>A0A2V5LJ35_9MICC</name>
<feature type="region of interest" description="Disordered" evidence="1">
    <location>
        <begin position="61"/>
        <end position="95"/>
    </location>
</feature>
<dbReference type="RefSeq" id="WP_110501131.1">
    <property type="nucleotide sequence ID" value="NZ_QJVD01000011.1"/>
</dbReference>
<evidence type="ECO:0000313" key="4">
    <source>
        <dbReference type="Proteomes" id="UP000247832"/>
    </source>
</evidence>
<dbReference type="NCBIfam" id="TIGR02605">
    <property type="entry name" value="CxxC_CxxC_SSSS"/>
    <property type="match status" value="1"/>
</dbReference>
<organism evidence="3 4">
    <name type="scientific">Arthrobacter livingstonensis</name>
    <dbReference type="NCBI Taxonomy" id="670078"/>
    <lineage>
        <taxon>Bacteria</taxon>
        <taxon>Bacillati</taxon>
        <taxon>Actinomycetota</taxon>
        <taxon>Actinomycetes</taxon>
        <taxon>Micrococcales</taxon>
        <taxon>Micrococcaceae</taxon>
        <taxon>Arthrobacter</taxon>
    </lineage>
</organism>
<comment type="caution">
    <text evidence="3">The sequence shown here is derived from an EMBL/GenBank/DDBJ whole genome shotgun (WGS) entry which is preliminary data.</text>
</comment>
<dbReference type="OrthoDB" id="9792898at2"/>
<keyword evidence="4" id="KW-1185">Reference proteome</keyword>
<dbReference type="Pfam" id="PF09723">
    <property type="entry name" value="Zn_ribbon_8"/>
    <property type="match status" value="1"/>
</dbReference>
<feature type="domain" description="Putative regulatory protein FmdB zinc ribbon" evidence="2">
    <location>
        <begin position="1"/>
        <end position="41"/>
    </location>
</feature>
<dbReference type="Proteomes" id="UP000247832">
    <property type="component" value="Unassembled WGS sequence"/>
</dbReference>
<sequence>MPLYEFRCTDGTTFEAAHSMVEVPDSLNCPDCGAPARRRISPPRLSIAGTAAYSLIDATKRSAHSPAVVSSPGPGKPGRQRAYSPNPLHQKLPRQ</sequence>
<protein>
    <recommendedName>
        <fullName evidence="2">Putative regulatory protein FmdB zinc ribbon domain-containing protein</fullName>
    </recommendedName>
</protein>
<reference evidence="3 4" key="1">
    <citation type="submission" date="2018-05" db="EMBL/GenBank/DDBJ databases">
        <title>Genetic diversity of glacier-inhabiting Cryobacterium bacteria in China and description of Cryobacterium mengkeensis sp. nov. and Arthrobacter glacialis sp. nov.</title>
        <authorList>
            <person name="Liu Q."/>
            <person name="Xin Y.-H."/>
        </authorList>
    </citation>
    <scope>NUCLEOTIDE SEQUENCE [LARGE SCALE GENOMIC DNA]</scope>
    <source>
        <strain evidence="3 4">LI2</strain>
    </source>
</reference>
<evidence type="ECO:0000259" key="2">
    <source>
        <dbReference type="SMART" id="SM00834"/>
    </source>
</evidence>
<accession>A0A2V5LJ35</accession>